<dbReference type="Proteomes" id="UP000708208">
    <property type="component" value="Unassembled WGS sequence"/>
</dbReference>
<evidence type="ECO:0000256" key="1">
    <source>
        <dbReference type="SAM" id="MobiDB-lite"/>
    </source>
</evidence>
<keyword evidence="4" id="KW-1185">Reference proteome</keyword>
<accession>A0A8J2PIP9</accession>
<gene>
    <name evidence="3" type="ORF">AFUS01_LOCUS33571</name>
</gene>
<evidence type="ECO:0000313" key="4">
    <source>
        <dbReference type="Proteomes" id="UP000708208"/>
    </source>
</evidence>
<evidence type="ECO:0000256" key="2">
    <source>
        <dbReference type="SAM" id="SignalP"/>
    </source>
</evidence>
<keyword evidence="2" id="KW-0732">Signal</keyword>
<evidence type="ECO:0000313" key="3">
    <source>
        <dbReference type="EMBL" id="CAG7823349.1"/>
    </source>
</evidence>
<dbReference type="EMBL" id="CAJVCH010529171">
    <property type="protein sequence ID" value="CAG7823349.1"/>
    <property type="molecule type" value="Genomic_DNA"/>
</dbReference>
<name>A0A8J2PIP9_9HEXA</name>
<feature type="region of interest" description="Disordered" evidence="1">
    <location>
        <begin position="94"/>
        <end position="114"/>
    </location>
</feature>
<proteinExistence type="predicted"/>
<comment type="caution">
    <text evidence="3">The sequence shown here is derived from an EMBL/GenBank/DDBJ whole genome shotgun (WGS) entry which is preliminary data.</text>
</comment>
<organism evidence="3 4">
    <name type="scientific">Allacma fusca</name>
    <dbReference type="NCBI Taxonomy" id="39272"/>
    <lineage>
        <taxon>Eukaryota</taxon>
        <taxon>Metazoa</taxon>
        <taxon>Ecdysozoa</taxon>
        <taxon>Arthropoda</taxon>
        <taxon>Hexapoda</taxon>
        <taxon>Collembola</taxon>
        <taxon>Symphypleona</taxon>
        <taxon>Sminthuridae</taxon>
        <taxon>Allacma</taxon>
    </lineage>
</organism>
<feature type="chain" id="PRO_5035231520" evidence="2">
    <location>
        <begin position="28"/>
        <end position="307"/>
    </location>
</feature>
<feature type="signal peptide" evidence="2">
    <location>
        <begin position="1"/>
        <end position="27"/>
    </location>
</feature>
<dbReference type="AlphaFoldDB" id="A0A8J2PIP9"/>
<protein>
    <submittedName>
        <fullName evidence="3">Uncharacterized protein</fullName>
    </submittedName>
</protein>
<sequence>MEIRKHSEKPIELMLLIVPLLITRISGLEPIKGGNQEWYPSPGSKFPLPMVKPPNIGIDNPPSIPSDQSQPEIDMKSVKFSPRYSQVIIAGGSASKRRNEVTPGPHQVTSPPVTSTTVTYARINNVPYLGKNKVRGNYSPYPSLQYLPPGNIEGRMNVSASLNNSQSQSGWALQNRIPPTVFHNSVGNNLIRPVDPCKLSDRSKCNNSNVKRQGGLTAISDIGDLGELAEIDNLSLLNMNQQHNKKMSIGDAIMKFQDTTWIIVDSFKSLVKPIRLKSNVGQTLSNSVRQSIPPISYVKNGKRTVIF</sequence>
<reference evidence="3" key="1">
    <citation type="submission" date="2021-06" db="EMBL/GenBank/DDBJ databases">
        <authorList>
            <person name="Hodson N. C."/>
            <person name="Mongue J. A."/>
            <person name="Jaron S. K."/>
        </authorList>
    </citation>
    <scope>NUCLEOTIDE SEQUENCE</scope>
</reference>